<reference evidence="2 3" key="1">
    <citation type="submission" date="2019-10" db="EMBL/GenBank/DDBJ databases">
        <title>New species of Slilvanegrellaceae.</title>
        <authorList>
            <person name="Pitt A."/>
            <person name="Hahn M.W."/>
        </authorList>
    </citation>
    <scope>NUCLEOTIDE SEQUENCE [LARGE SCALE GENOMIC DNA]</scope>
    <source>
        <strain evidence="2 3">SP-Ram-0.45-NSY-1</strain>
    </source>
</reference>
<dbReference type="Pfam" id="PF12920">
    <property type="entry name" value="TcdA_TcdB_pore"/>
    <property type="match status" value="1"/>
</dbReference>
<organism evidence="2 3">
    <name type="scientific">Silvanigrella paludirubra</name>
    <dbReference type="NCBI Taxonomy" id="2499159"/>
    <lineage>
        <taxon>Bacteria</taxon>
        <taxon>Pseudomonadati</taxon>
        <taxon>Bdellovibrionota</taxon>
        <taxon>Oligoflexia</taxon>
        <taxon>Silvanigrellales</taxon>
        <taxon>Silvanigrellaceae</taxon>
        <taxon>Silvanigrella</taxon>
    </lineage>
</organism>
<dbReference type="Proteomes" id="UP000437748">
    <property type="component" value="Unassembled WGS sequence"/>
</dbReference>
<dbReference type="RefSeq" id="WP_153418961.1">
    <property type="nucleotide sequence ID" value="NZ_WFLM01000002.1"/>
</dbReference>
<dbReference type="PROSITE" id="PS51257">
    <property type="entry name" value="PROKAR_LIPOPROTEIN"/>
    <property type="match status" value="1"/>
</dbReference>
<evidence type="ECO:0000313" key="3">
    <source>
        <dbReference type="Proteomes" id="UP000437748"/>
    </source>
</evidence>
<comment type="caution">
    <text evidence="2">The sequence shown here is derived from an EMBL/GenBank/DDBJ whole genome shotgun (WGS) entry which is preliminary data.</text>
</comment>
<proteinExistence type="predicted"/>
<evidence type="ECO:0000313" key="2">
    <source>
        <dbReference type="EMBL" id="KAB8039632.1"/>
    </source>
</evidence>
<evidence type="ECO:0000259" key="1">
    <source>
        <dbReference type="Pfam" id="PF12920"/>
    </source>
</evidence>
<name>A0A6N6VXS2_9BACT</name>
<dbReference type="OrthoDB" id="5489595at2"/>
<sequence length="1146" mass="133638">MKNLYKCSILLSGLFLTSCSENNSKSKSDDKKNISENRSTSKSACLQIVTEEKEFTELLTESEYIIFNKKLIQLNEISSENIYEKFDAAYEVLNYLNTLEINNKNIKNNDYFIKTKKSLLNEIYNYKNEISFEAHYYSNKFKESFQKLNLHEDLFPLLSTVNKSKKSIEVYNKKFKTRTNFSINDNNELKNINGFVDLIEFHSSAFHSKMKNDSDLHLTHPTIGLSHAYLIKNIIDFFANDEDIKINSTLNNIIKIQIYTNLVQLTSDVVDSGIKITHVIKMINSNEMQAIKPFQTFSKISTGLNVGLSLFNVVFDAFEVGYSENNSDLIKYKTQLSFDTASVILSGSGAILGETTAGIFLGGLGVVFAGLTVGFTALAEASAHAIDQVLSTGKYFLDYKKNHDLILSKNNFYPDKDETMISLAHKNFEKKDKEIKSDHLDIVIEELDFTKNNSYKITFGDHLTPPIKSRNLANIYEFDTDPKNFIKIRESLGNYYKQNKSVEFPLNNIDKIILPNQAQYEISLRYASPVPGIISRRDAELDVGRKIQENSNGKFIFDEFNFWGGEKALAGLVFIGRQTEIKIKLSSESKDLYFLTPKIPQFSKNNIKYIFNVIDDKSDSLNSYHVHLSEGAKYELELLKSDAWHFHIDEKLKNVNFNENNKMLNIQYENKEYSIHFPTLKPSEIYIHDPTGVVYIFKDSRILPFNINPVLDAKKFNNQDLFDIIEKYFNNFEYSIKYKNRYLKIKNFLEKPNSEVQTIFYDIEKREYIYSYINNNEIEVIGKINNSYVFKLKDSNTLVYKTKEEILYIKYDSYYANNKFYIRKTFPNTYTLYELNEKGLHLIETKYYELSNSVEANLYLNKNHNKYCDLKYHFGPFGLSTAYKINNTIKFIADINLVKTNISDLVRITNDIQGNETKFYYLSLKKEIIHVKEIIDSFLIGNIKYYFTSSDNLSKIIKITNNKEVEIKTYNFSIHKASYDNGSFYIESKKGYIYKLNSQKELSLIALSKTWTQNKLGKNLFESLNAINTNSKIIKIIINDNESAEYHVDKNKLIISKNNKIYLGESKHHHDRYYFHDSNLNKNFYINDHFYFNAKNYTIDKTKETITLKYKNQNPEWKEENTENDIIIHNIDKNKKMAFFINHLFK</sequence>
<protein>
    <recommendedName>
        <fullName evidence="1">TcdA/TcdB toxin pore forming domain-containing protein</fullName>
    </recommendedName>
</protein>
<dbReference type="InterPro" id="IPR024769">
    <property type="entry name" value="TcdA/TcdB_pore_forming"/>
</dbReference>
<gene>
    <name evidence="2" type="ORF">GCL60_05065</name>
</gene>
<feature type="domain" description="TcdA/TcdB toxin pore forming" evidence="1">
    <location>
        <begin position="142"/>
        <end position="784"/>
    </location>
</feature>
<accession>A0A6N6VXS2</accession>
<dbReference type="EMBL" id="WFLM01000002">
    <property type="protein sequence ID" value="KAB8039632.1"/>
    <property type="molecule type" value="Genomic_DNA"/>
</dbReference>
<keyword evidence="3" id="KW-1185">Reference proteome</keyword>
<dbReference type="AlphaFoldDB" id="A0A6N6VXS2"/>